<evidence type="ECO:0000313" key="3">
    <source>
        <dbReference type="Proteomes" id="UP000291822"/>
    </source>
</evidence>
<name>A0A4R0YP35_9GAMM</name>
<dbReference type="Gene3D" id="3.40.605.10">
    <property type="entry name" value="Aldehyde Dehydrogenase, Chain A, domain 1"/>
    <property type="match status" value="1"/>
</dbReference>
<evidence type="ECO:0000256" key="1">
    <source>
        <dbReference type="SAM" id="MobiDB-lite"/>
    </source>
</evidence>
<dbReference type="AlphaFoldDB" id="A0A4R0YP35"/>
<accession>A0A4R0YP35</accession>
<evidence type="ECO:0000313" key="2">
    <source>
        <dbReference type="EMBL" id="TCI09625.1"/>
    </source>
</evidence>
<comment type="caution">
    <text evidence="2">The sequence shown here is derived from an EMBL/GenBank/DDBJ whole genome shotgun (WGS) entry which is preliminary data.</text>
</comment>
<dbReference type="InterPro" id="IPR016162">
    <property type="entry name" value="Ald_DH_N"/>
</dbReference>
<sequence>MPRLPFPRRQGPIPWQAHCQRSRPSRPFDPWRPSPATSDSRFTSLGLTSIDRFLRRVCNQGFPDQWLPEALREANLQDDPRLVKSPWASTSGSSLDTGSAARLVQFQVQEKTGVDLMALRFSLGKSISGCGNEPHASPCGPAMPREGVRRQLAEWRDALVGPVWRGVLTRDPACHFMHGAIPFRRWPPGMRSRARVSWRWFRTCAANTNTHVQA</sequence>
<proteinExistence type="predicted"/>
<organism evidence="2 3">
    <name type="scientific">Dyella soli</name>
    <dbReference type="NCBI Taxonomy" id="522319"/>
    <lineage>
        <taxon>Bacteria</taxon>
        <taxon>Pseudomonadati</taxon>
        <taxon>Pseudomonadota</taxon>
        <taxon>Gammaproteobacteria</taxon>
        <taxon>Lysobacterales</taxon>
        <taxon>Rhodanobacteraceae</taxon>
        <taxon>Dyella</taxon>
    </lineage>
</organism>
<keyword evidence="3" id="KW-1185">Reference proteome</keyword>
<feature type="region of interest" description="Disordered" evidence="1">
    <location>
        <begin position="1"/>
        <end position="40"/>
    </location>
</feature>
<protein>
    <submittedName>
        <fullName evidence="2">Uncharacterized protein</fullName>
    </submittedName>
</protein>
<dbReference type="Proteomes" id="UP000291822">
    <property type="component" value="Unassembled WGS sequence"/>
</dbReference>
<gene>
    <name evidence="2" type="ORF">EZM97_11715</name>
</gene>
<reference evidence="2 3" key="1">
    <citation type="submission" date="2019-02" db="EMBL/GenBank/DDBJ databases">
        <title>Dyella amyloliquefaciens sp. nov., isolated from forest soil.</title>
        <authorList>
            <person name="Gao Z.-H."/>
            <person name="Qiu L.-H."/>
        </authorList>
    </citation>
    <scope>NUCLEOTIDE SEQUENCE [LARGE SCALE GENOMIC DNA]</scope>
    <source>
        <strain evidence="2 3">KACC 12747</strain>
    </source>
</reference>
<dbReference type="GO" id="GO:0016491">
    <property type="term" value="F:oxidoreductase activity"/>
    <property type="evidence" value="ECO:0007669"/>
    <property type="project" value="InterPro"/>
</dbReference>
<dbReference type="EMBL" id="SJTG01000002">
    <property type="protein sequence ID" value="TCI09625.1"/>
    <property type="molecule type" value="Genomic_DNA"/>
</dbReference>